<keyword evidence="3" id="KW-0862">Zinc</keyword>
<organism evidence="6 7">
    <name type="scientific">Microthlaspi erraticum</name>
    <dbReference type="NCBI Taxonomy" id="1685480"/>
    <lineage>
        <taxon>Eukaryota</taxon>
        <taxon>Viridiplantae</taxon>
        <taxon>Streptophyta</taxon>
        <taxon>Embryophyta</taxon>
        <taxon>Tracheophyta</taxon>
        <taxon>Spermatophyta</taxon>
        <taxon>Magnoliopsida</taxon>
        <taxon>eudicotyledons</taxon>
        <taxon>Gunneridae</taxon>
        <taxon>Pentapetalae</taxon>
        <taxon>rosids</taxon>
        <taxon>malvids</taxon>
        <taxon>Brassicales</taxon>
        <taxon>Brassicaceae</taxon>
        <taxon>Coluteocarpeae</taxon>
        <taxon>Microthlaspi</taxon>
    </lineage>
</organism>
<dbReference type="InterPro" id="IPR055411">
    <property type="entry name" value="LRR_FXL15/At3g58940/PEG3-like"/>
</dbReference>
<evidence type="ECO:0000256" key="4">
    <source>
        <dbReference type="PROSITE-ProRule" id="PRU00325"/>
    </source>
</evidence>
<proteinExistence type="predicted"/>
<dbReference type="Pfam" id="PF04434">
    <property type="entry name" value="SWIM"/>
    <property type="match status" value="1"/>
</dbReference>
<evidence type="ECO:0000256" key="2">
    <source>
        <dbReference type="ARBA" id="ARBA00022771"/>
    </source>
</evidence>
<dbReference type="EMBL" id="CACVBM020001318">
    <property type="protein sequence ID" value="CAA7045290.1"/>
    <property type="molecule type" value="Genomic_DNA"/>
</dbReference>
<evidence type="ECO:0000259" key="5">
    <source>
        <dbReference type="PROSITE" id="PS50966"/>
    </source>
</evidence>
<dbReference type="AlphaFoldDB" id="A0A6D2JYB8"/>
<evidence type="ECO:0000256" key="1">
    <source>
        <dbReference type="ARBA" id="ARBA00022723"/>
    </source>
</evidence>
<name>A0A6D2JYB8_9BRAS</name>
<dbReference type="OrthoDB" id="683469at2759"/>
<dbReference type="GO" id="GO:0008270">
    <property type="term" value="F:zinc ion binding"/>
    <property type="evidence" value="ECO:0007669"/>
    <property type="project" value="UniProtKB-KW"/>
</dbReference>
<dbReference type="InterPro" id="IPR007527">
    <property type="entry name" value="Znf_SWIM"/>
</dbReference>
<sequence length="372" mass="42534">MQVMPLSLFVCESLVYLRLHRVWLGKLETVSLPCVKVMTLERNFYADEASLELLISSCPLLEDLFIIRTGMDHVKVLRVKSQTLTRLLIRIDLDCGLLIEGFDNATGVVIDAPRLRGLELVDEISENKTISNSGSLVRFSTYHCFDLKNRVDNFFTAISGVIDMRISYEAYKRAKGFPIPYLLQFIREKLGVWFAKRREDALSLQTPYSKGVEYLLAIRTHHAETYTVEHIDGWTFNVIGGGGHYIVNLENRSCECGVFQIEKIPCSHAIAASTEANMHISQNVCMTYTKESLYATYARPIYPEPTEDAEEEEDICLPPEVAPTRGRKKKSRYLTWLELSRKRQPKPRKVHKVYSCSLCRVPGHTRPHCVSH</sequence>
<keyword evidence="7" id="KW-1185">Reference proteome</keyword>
<evidence type="ECO:0000313" key="7">
    <source>
        <dbReference type="Proteomes" id="UP000467841"/>
    </source>
</evidence>
<reference evidence="6" key="1">
    <citation type="submission" date="2020-01" db="EMBL/GenBank/DDBJ databases">
        <authorList>
            <person name="Mishra B."/>
        </authorList>
    </citation>
    <scope>NUCLEOTIDE SEQUENCE [LARGE SCALE GENOMIC DNA]</scope>
</reference>
<gene>
    <name evidence="6" type="ORF">MERR_LOCUS32525</name>
</gene>
<feature type="domain" description="SWIM-type" evidence="5">
    <location>
        <begin position="245"/>
        <end position="277"/>
    </location>
</feature>
<dbReference type="PANTHER" id="PTHR31900:SF33">
    <property type="entry name" value="PROTEIN WITH RNI-LIKE_FBD-LIKE DOMAIN"/>
    <property type="match status" value="1"/>
</dbReference>
<accession>A0A6D2JYB8</accession>
<dbReference type="PANTHER" id="PTHR31900">
    <property type="entry name" value="F-BOX/RNI SUPERFAMILY PROTEIN-RELATED"/>
    <property type="match status" value="1"/>
</dbReference>
<evidence type="ECO:0000313" key="6">
    <source>
        <dbReference type="EMBL" id="CAA7045290.1"/>
    </source>
</evidence>
<evidence type="ECO:0000256" key="3">
    <source>
        <dbReference type="ARBA" id="ARBA00022833"/>
    </source>
</evidence>
<protein>
    <recommendedName>
        <fullName evidence="5">SWIM-type domain-containing protein</fullName>
    </recommendedName>
</protein>
<dbReference type="Proteomes" id="UP000467841">
    <property type="component" value="Unassembled WGS sequence"/>
</dbReference>
<dbReference type="InterPro" id="IPR006564">
    <property type="entry name" value="Znf_PMZ"/>
</dbReference>
<dbReference type="InterPro" id="IPR050232">
    <property type="entry name" value="FBL13/AtMIF1-like"/>
</dbReference>
<keyword evidence="2 4" id="KW-0863">Zinc-finger</keyword>
<comment type="caution">
    <text evidence="6">The sequence shown here is derived from an EMBL/GenBank/DDBJ whole genome shotgun (WGS) entry which is preliminary data.</text>
</comment>
<dbReference type="SMART" id="SM00575">
    <property type="entry name" value="ZnF_PMZ"/>
    <property type="match status" value="1"/>
</dbReference>
<dbReference type="PROSITE" id="PS50966">
    <property type="entry name" value="ZF_SWIM"/>
    <property type="match status" value="1"/>
</dbReference>
<keyword evidence="1" id="KW-0479">Metal-binding</keyword>
<dbReference type="Pfam" id="PF24758">
    <property type="entry name" value="LRR_At5g56370"/>
    <property type="match status" value="1"/>
</dbReference>